<evidence type="ECO:0000313" key="5">
    <source>
        <dbReference type="Proteomes" id="UP000000845"/>
    </source>
</evidence>
<evidence type="ECO:0000259" key="2">
    <source>
        <dbReference type="Pfam" id="PF11738"/>
    </source>
</evidence>
<sequence>MKIFKSVLLLMIFSGICIMAKTEVKVPEIKTETVYINGNKNYEIIKPVFTNNVKFKAVNDEINKLIDVEALKEDEKEICVNDPERCGDYVVSVGPDLIYADNNVISFTINGYQYTGGAHGGSWVTAFLVNRKTGKIITDTLKTNNKAIFNKIQKYITDNPEGIFFEDKYTAEDLMNNAVVYQSDKDTIGIMYMSYAVAPYAAGMPEFEYNTKTKKLYFLDSYSGEKVQKVEIK</sequence>
<dbReference type="InterPro" id="IPR037126">
    <property type="entry name" value="PdaC/RsiV-like_sf"/>
</dbReference>
<dbReference type="Pfam" id="PF13739">
    <property type="entry name" value="PdaC"/>
    <property type="match status" value="1"/>
</dbReference>
<dbReference type="EMBL" id="CP001739">
    <property type="protein sequence ID" value="ACZ08887.1"/>
    <property type="molecule type" value="Genomic_DNA"/>
</dbReference>
<evidence type="ECO:0000259" key="3">
    <source>
        <dbReference type="Pfam" id="PF13739"/>
    </source>
</evidence>
<dbReference type="STRING" id="526218.Sterm_2032"/>
<evidence type="ECO:0008006" key="6">
    <source>
        <dbReference type="Google" id="ProtNLM"/>
    </source>
</evidence>
<dbReference type="Gene3D" id="3.30.565.40">
    <property type="entry name" value="Fervidobacterium nodosum Rt17-B1 like"/>
    <property type="match status" value="1"/>
</dbReference>
<dbReference type="InterPro" id="IPR025303">
    <property type="entry name" value="PdaC"/>
</dbReference>
<evidence type="ECO:0000256" key="1">
    <source>
        <dbReference type="SAM" id="SignalP"/>
    </source>
</evidence>
<reference evidence="5" key="1">
    <citation type="submission" date="2009-09" db="EMBL/GenBank/DDBJ databases">
        <title>The complete chromosome of Sebaldella termitidis ATCC 33386.</title>
        <authorList>
            <consortium name="US DOE Joint Genome Institute (JGI-PGF)"/>
            <person name="Lucas S."/>
            <person name="Copeland A."/>
            <person name="Lapidus A."/>
            <person name="Glavina del Rio T."/>
            <person name="Dalin E."/>
            <person name="Tice H."/>
            <person name="Bruce D."/>
            <person name="Goodwin L."/>
            <person name="Pitluck S."/>
            <person name="Kyrpides N."/>
            <person name="Mavromatis K."/>
            <person name="Ivanova N."/>
            <person name="Mikhailova N."/>
            <person name="Sims D."/>
            <person name="Meincke L."/>
            <person name="Brettin T."/>
            <person name="Detter J.C."/>
            <person name="Han C."/>
            <person name="Larimer F."/>
            <person name="Land M."/>
            <person name="Hauser L."/>
            <person name="Markowitz V."/>
            <person name="Cheng J.F."/>
            <person name="Hugenholtz P."/>
            <person name="Woyke T."/>
            <person name="Wu D."/>
            <person name="Eisen J.A."/>
        </authorList>
    </citation>
    <scope>NUCLEOTIDE SEQUENCE [LARGE SCALE GENOMIC DNA]</scope>
    <source>
        <strain evidence="5">ATCC 33386 / NCTC 11300</strain>
    </source>
</reference>
<dbReference type="RefSeq" id="WP_012861481.1">
    <property type="nucleotide sequence ID" value="NC_013517.1"/>
</dbReference>
<dbReference type="InterPro" id="IPR021729">
    <property type="entry name" value="DUF3298"/>
</dbReference>
<name>D1AJJ9_SEBTE</name>
<dbReference type="HOGENOM" id="CLU_085048_1_1_0"/>
<keyword evidence="1" id="KW-0732">Signal</keyword>
<dbReference type="Proteomes" id="UP000000845">
    <property type="component" value="Chromosome"/>
</dbReference>
<accession>D1AJJ9</accession>
<dbReference type="Pfam" id="PF11738">
    <property type="entry name" value="DUF3298"/>
    <property type="match status" value="1"/>
</dbReference>
<feature type="chain" id="PRO_5003020812" description="Deacetylase PdaC domain-containing protein" evidence="1">
    <location>
        <begin position="21"/>
        <end position="233"/>
    </location>
</feature>
<dbReference type="KEGG" id="str:Sterm_2032"/>
<feature type="signal peptide" evidence="1">
    <location>
        <begin position="1"/>
        <end position="20"/>
    </location>
</feature>
<gene>
    <name evidence="4" type="ordered locus">Sterm_2032</name>
</gene>
<dbReference type="AlphaFoldDB" id="D1AJJ9"/>
<reference evidence="4 5" key="2">
    <citation type="journal article" date="2010" name="Stand. Genomic Sci.">
        <title>Complete genome sequence of Sebaldella termitidis type strain (NCTC 11300).</title>
        <authorList>
            <person name="Harmon-Smith M."/>
            <person name="Celia L."/>
            <person name="Chertkov O."/>
            <person name="Lapidus A."/>
            <person name="Copeland A."/>
            <person name="Glavina Del Rio T."/>
            <person name="Nolan M."/>
            <person name="Lucas S."/>
            <person name="Tice H."/>
            <person name="Cheng J.F."/>
            <person name="Han C."/>
            <person name="Detter J.C."/>
            <person name="Bruce D."/>
            <person name="Goodwin L."/>
            <person name="Pitluck S."/>
            <person name="Pati A."/>
            <person name="Liolios K."/>
            <person name="Ivanova N."/>
            <person name="Mavromatis K."/>
            <person name="Mikhailova N."/>
            <person name="Chen A."/>
            <person name="Palaniappan K."/>
            <person name="Land M."/>
            <person name="Hauser L."/>
            <person name="Chang Y.J."/>
            <person name="Jeffries C.D."/>
            <person name="Brettin T."/>
            <person name="Goker M."/>
            <person name="Beck B."/>
            <person name="Bristow J."/>
            <person name="Eisen J.A."/>
            <person name="Markowitz V."/>
            <person name="Hugenholtz P."/>
            <person name="Kyrpides N.C."/>
            <person name="Klenk H.P."/>
            <person name="Chen F."/>
        </authorList>
    </citation>
    <scope>NUCLEOTIDE SEQUENCE [LARGE SCALE GENOMIC DNA]</scope>
    <source>
        <strain evidence="5">ATCC 33386 / NCTC 11300</strain>
    </source>
</reference>
<evidence type="ECO:0000313" key="4">
    <source>
        <dbReference type="EMBL" id="ACZ08887.1"/>
    </source>
</evidence>
<organism evidence="4 5">
    <name type="scientific">Sebaldella termitidis (strain ATCC 33386 / NCTC 11300)</name>
    <dbReference type="NCBI Taxonomy" id="526218"/>
    <lineage>
        <taxon>Bacteria</taxon>
        <taxon>Fusobacteriati</taxon>
        <taxon>Fusobacteriota</taxon>
        <taxon>Fusobacteriia</taxon>
        <taxon>Fusobacteriales</taxon>
        <taxon>Leptotrichiaceae</taxon>
        <taxon>Sebaldella</taxon>
    </lineage>
</organism>
<dbReference type="Gene3D" id="3.90.640.20">
    <property type="entry name" value="Heat-shock cognate protein, ATPase"/>
    <property type="match status" value="1"/>
</dbReference>
<dbReference type="eggNOG" id="ENOG5030J8Z">
    <property type="taxonomic scope" value="Bacteria"/>
</dbReference>
<protein>
    <recommendedName>
        <fullName evidence="6">Deacetylase PdaC domain-containing protein</fullName>
    </recommendedName>
</protein>
<proteinExistence type="predicted"/>
<feature type="domain" description="Deacetylase PdaC" evidence="3">
    <location>
        <begin position="41"/>
        <end position="120"/>
    </location>
</feature>
<feature type="domain" description="DUF3298" evidence="2">
    <location>
        <begin position="144"/>
        <end position="208"/>
    </location>
</feature>
<keyword evidence="5" id="KW-1185">Reference proteome</keyword>